<evidence type="ECO:0000313" key="2">
    <source>
        <dbReference type="EMBL" id="SFJ76320.1"/>
    </source>
</evidence>
<dbReference type="EMBL" id="FOSF01000001">
    <property type="protein sequence ID" value="SFJ76320.1"/>
    <property type="molecule type" value="Genomic_DNA"/>
</dbReference>
<reference evidence="2 3" key="1">
    <citation type="submission" date="2016-10" db="EMBL/GenBank/DDBJ databases">
        <authorList>
            <person name="Varghese N."/>
            <person name="Submissions S."/>
        </authorList>
    </citation>
    <scope>NUCLEOTIDE SEQUENCE [LARGE SCALE GENOMIC DNA]</scope>
    <source>
        <strain evidence="2 3">22B</strain>
    </source>
</reference>
<feature type="domain" description="Zinc-ribbon" evidence="1">
    <location>
        <begin position="20"/>
        <end position="41"/>
    </location>
</feature>
<dbReference type="AlphaFoldDB" id="A0A662Z655"/>
<name>A0A662Z655_9GAMM</name>
<protein>
    <submittedName>
        <fullName evidence="2">Zinc-ribbon domain-containing protein</fullName>
    </submittedName>
</protein>
<dbReference type="RefSeq" id="WP_074838192.1">
    <property type="nucleotide sequence ID" value="NZ_CP047056.1"/>
</dbReference>
<dbReference type="InterPro" id="IPR026870">
    <property type="entry name" value="Zinc_ribbon_dom"/>
</dbReference>
<accession>A0A662Z655</accession>
<dbReference type="Proteomes" id="UP000243374">
    <property type="component" value="Unassembled WGS sequence"/>
</dbReference>
<sequence length="106" mass="12294">MDNSKNYFLDYPVHKDVSMFCKFCGQELDDDSEFCPKCGRKQKETITDRFEETVHDFTKQLQPKIEEASRASKFSFKWSLYKVLKKNILISPEEPAVPSTGGISFL</sequence>
<proteinExistence type="predicted"/>
<gene>
    <name evidence="2" type="ORF">SAMN04487865_1001215</name>
</gene>
<dbReference type="OrthoDB" id="9812349at2"/>
<evidence type="ECO:0000259" key="1">
    <source>
        <dbReference type="Pfam" id="PF13240"/>
    </source>
</evidence>
<evidence type="ECO:0000313" key="3">
    <source>
        <dbReference type="Proteomes" id="UP000243374"/>
    </source>
</evidence>
<dbReference type="Pfam" id="PF13240">
    <property type="entry name" value="Zn_Ribbon_1"/>
    <property type="match status" value="1"/>
</dbReference>
<keyword evidence="3" id="KW-1185">Reference proteome</keyword>
<organism evidence="2 3">
    <name type="scientific">Succinivibrio dextrinosolvens</name>
    <dbReference type="NCBI Taxonomy" id="83771"/>
    <lineage>
        <taxon>Bacteria</taxon>
        <taxon>Pseudomonadati</taxon>
        <taxon>Pseudomonadota</taxon>
        <taxon>Gammaproteobacteria</taxon>
        <taxon>Aeromonadales</taxon>
        <taxon>Succinivibrionaceae</taxon>
        <taxon>Succinivibrio</taxon>
    </lineage>
</organism>